<dbReference type="RefSeq" id="WP_035467991.1">
    <property type="nucleotide sequence ID" value="NZ_KN173680.1"/>
</dbReference>
<evidence type="ECO:0000313" key="1">
    <source>
        <dbReference type="EMBL" id="KGE61785.1"/>
    </source>
</evidence>
<sequence>DVKSDYEAAKNKIDTKAEAAKADIKKDYEAVKDKVEGKTEVAGADVKVGETKAKIETTKEKKATAVKKPVKKGKHATNATRAVVVEEIVQPVIIEVQEVKK</sequence>
<proteinExistence type="predicted"/>
<dbReference type="Proteomes" id="UP000003301">
    <property type="component" value="Unassembled WGS sequence"/>
</dbReference>
<reference evidence="1" key="1">
    <citation type="submission" date="2013-05" db="EMBL/GenBank/DDBJ databases">
        <title>The Genome Sequence of Fusobacterium sp. 2_1_31.</title>
        <authorList>
            <consortium name="The Broad Institute Genomics Platform"/>
            <person name="Earl A."/>
            <person name="Ward D."/>
            <person name="Feldgarden M."/>
            <person name="Gevers D."/>
            <person name="Ambrose C."/>
            <person name="Strauss J."/>
            <person name="Allen-Vercoe E."/>
            <person name="Walker B."/>
            <person name="Young S."/>
            <person name="Zeng Q."/>
            <person name="Gargeya S."/>
            <person name="Fitzgerald M."/>
            <person name="Haas B."/>
            <person name="Abouelleil A."/>
            <person name="Allen A.W."/>
            <person name="Alvarado L."/>
            <person name="Arachchi H.M."/>
            <person name="Berlin A.M."/>
            <person name="Chapman S.B."/>
            <person name="Gainer-Dewar J."/>
            <person name="Goldberg J."/>
            <person name="Griggs A."/>
            <person name="Gujja S."/>
            <person name="Hansen M."/>
            <person name="Howarth C."/>
            <person name="Imamovic A."/>
            <person name="Ireland A."/>
            <person name="Larimer J."/>
            <person name="McCowan C."/>
            <person name="Murphy C."/>
            <person name="Pearson M."/>
            <person name="Poon T.W."/>
            <person name="Priest M."/>
            <person name="Roberts A."/>
            <person name="Saif S."/>
            <person name="Shea T."/>
            <person name="Sisk P."/>
            <person name="Sykes S."/>
            <person name="Wortman J."/>
            <person name="Nusbaum C."/>
            <person name="Birren B."/>
        </authorList>
    </citation>
    <scope>NUCLEOTIDE SEQUENCE</scope>
    <source>
        <strain evidence="1">2_1_31</strain>
    </source>
</reference>
<organism evidence="1 2">
    <name type="scientific">Fusobacterium periodonticum 2_1_31</name>
    <dbReference type="NCBI Taxonomy" id="469599"/>
    <lineage>
        <taxon>Bacteria</taxon>
        <taxon>Fusobacteriati</taxon>
        <taxon>Fusobacteriota</taxon>
        <taxon>Fusobacteriia</taxon>
        <taxon>Fusobacteriales</taxon>
        <taxon>Fusobacteriaceae</taxon>
        <taxon>Fusobacterium</taxon>
    </lineage>
</organism>
<name>A0ABR4WIM7_9FUSO</name>
<accession>A0ABR4WIM7</accession>
<protein>
    <submittedName>
        <fullName evidence="1">Uncharacterized protein</fullName>
    </submittedName>
</protein>
<evidence type="ECO:0000313" key="2">
    <source>
        <dbReference type="Proteomes" id="UP000003301"/>
    </source>
</evidence>
<feature type="non-terminal residue" evidence="1">
    <location>
        <position position="1"/>
    </location>
</feature>
<comment type="caution">
    <text evidence="1">The sequence shown here is derived from an EMBL/GenBank/DDBJ whole genome shotgun (WGS) entry which is preliminary data.</text>
</comment>
<dbReference type="EMBL" id="ACDC03000053">
    <property type="protein sequence ID" value="KGE61785.1"/>
    <property type="molecule type" value="Genomic_DNA"/>
</dbReference>
<gene>
    <name evidence="1" type="ORF">FSAG_003125</name>
</gene>
<keyword evidence="2" id="KW-1185">Reference proteome</keyword>